<name>A0AAV0UTH1_9STRA</name>
<feature type="compositionally biased region" description="Acidic residues" evidence="1">
    <location>
        <begin position="267"/>
        <end position="277"/>
    </location>
</feature>
<proteinExistence type="predicted"/>
<protein>
    <submittedName>
        <fullName evidence="2">Uncharacterized protein</fullName>
    </submittedName>
</protein>
<keyword evidence="3" id="KW-1185">Reference proteome</keyword>
<reference evidence="2" key="1">
    <citation type="submission" date="2022-12" db="EMBL/GenBank/DDBJ databases">
        <authorList>
            <person name="Webb A."/>
        </authorList>
    </citation>
    <scope>NUCLEOTIDE SEQUENCE</scope>
    <source>
        <strain evidence="2">Pd1</strain>
    </source>
</reference>
<sequence length="362" mass="41799">MKMSSFSTGVSIQYPRNRSAATIASHHLSNQVEYPFTFPTNSPTSSEPQYRSDTESYNVFQELAYHYSYERIRQLIKELLRRNNDTSYSQVLRFFLQYCPRIESGAAVAQLSTTTLLSRRRLRDYNAPVLFPEFHAIPTAAIIAGTDATSSNLWVGPLMQKLRRTFSLCLVVPRDVTTARRFIEWLTARLEKLCAMKHKEEHWLEELVDNFDLLPLDMPPVAVENIGRRLTRHEQVKRAGLAGEMAYVNEEDEQNKQMDDICYDLSSESEDSGDDTDFGSSRRGKRKRRQLAPVAYGRWTMSKLLSTVKRDVDELVSPNCDNTCREWVAMLGELVHDRLQEALTRVKKLQKKEMVSQKHCML</sequence>
<accession>A0AAV0UTH1</accession>
<dbReference type="Proteomes" id="UP001162029">
    <property type="component" value="Unassembled WGS sequence"/>
</dbReference>
<dbReference type="AlphaFoldDB" id="A0AAV0UTH1"/>
<evidence type="ECO:0000313" key="2">
    <source>
        <dbReference type="EMBL" id="CAI5740236.1"/>
    </source>
</evidence>
<evidence type="ECO:0000256" key="1">
    <source>
        <dbReference type="SAM" id="MobiDB-lite"/>
    </source>
</evidence>
<evidence type="ECO:0000313" key="3">
    <source>
        <dbReference type="Proteomes" id="UP001162029"/>
    </source>
</evidence>
<organism evidence="2 3">
    <name type="scientific">Peronospora destructor</name>
    <dbReference type="NCBI Taxonomy" id="86335"/>
    <lineage>
        <taxon>Eukaryota</taxon>
        <taxon>Sar</taxon>
        <taxon>Stramenopiles</taxon>
        <taxon>Oomycota</taxon>
        <taxon>Peronosporomycetes</taxon>
        <taxon>Peronosporales</taxon>
        <taxon>Peronosporaceae</taxon>
        <taxon>Peronospora</taxon>
    </lineage>
</organism>
<dbReference type="EMBL" id="CANTFM010001493">
    <property type="protein sequence ID" value="CAI5740236.1"/>
    <property type="molecule type" value="Genomic_DNA"/>
</dbReference>
<gene>
    <name evidence="2" type="ORF">PDE001_LOCUS7438</name>
</gene>
<feature type="region of interest" description="Disordered" evidence="1">
    <location>
        <begin position="265"/>
        <end position="286"/>
    </location>
</feature>
<comment type="caution">
    <text evidence="2">The sequence shown here is derived from an EMBL/GenBank/DDBJ whole genome shotgun (WGS) entry which is preliminary data.</text>
</comment>